<dbReference type="InterPro" id="IPR017927">
    <property type="entry name" value="FAD-bd_FR_type"/>
</dbReference>
<dbReference type="Pfam" id="PF00175">
    <property type="entry name" value="NAD_binding_1"/>
    <property type="match status" value="1"/>
</dbReference>
<dbReference type="NCBIfam" id="TIGR02911">
    <property type="entry name" value="sulfite_red_B"/>
    <property type="match status" value="1"/>
</dbReference>
<proteinExistence type="predicted"/>
<comment type="cofactor">
    <cofactor evidence="1">
        <name>[2Fe-2S] cluster</name>
        <dbReference type="ChEBI" id="CHEBI:190135"/>
    </cofactor>
    <text evidence="1">Binds 1 [2Fe-2S] cluster per subunit.</text>
</comment>
<feature type="binding site" evidence="1">
    <location>
        <position position="236"/>
    </location>
    <ligand>
        <name>[2Fe-2S] cluster</name>
        <dbReference type="ChEBI" id="CHEBI:190135"/>
    </ligand>
</feature>
<dbReference type="EMBL" id="QRMS01000001">
    <property type="protein sequence ID" value="RHJ89698.1"/>
    <property type="molecule type" value="Genomic_DNA"/>
</dbReference>
<dbReference type="AlphaFoldDB" id="A0A415E7N9"/>
<dbReference type="InterPro" id="IPR001433">
    <property type="entry name" value="OxRdtase_FAD/NAD-bd"/>
</dbReference>
<evidence type="ECO:0000313" key="4">
    <source>
        <dbReference type="Proteomes" id="UP000284841"/>
    </source>
</evidence>
<dbReference type="PANTHER" id="PTHR43513:SF1">
    <property type="entry name" value="ANAEROBIC SULFITE REDUCTASE SUBUNIT B"/>
    <property type="match status" value="1"/>
</dbReference>
<dbReference type="InterPro" id="IPR014260">
    <property type="entry name" value="Sulphite_reductase_B"/>
</dbReference>
<keyword evidence="4" id="KW-1185">Reference proteome</keyword>
<dbReference type="Gene3D" id="3.40.50.80">
    <property type="entry name" value="Nucleotide-binding domain of ferredoxin-NADP reductase (FNR) module"/>
    <property type="match status" value="1"/>
</dbReference>
<dbReference type="CDD" id="cd06221">
    <property type="entry name" value="sulfite_reductase_like"/>
    <property type="match status" value="1"/>
</dbReference>
<dbReference type="Gene3D" id="2.40.30.10">
    <property type="entry name" value="Translation factors"/>
    <property type="match status" value="1"/>
</dbReference>
<dbReference type="PANTHER" id="PTHR43513">
    <property type="entry name" value="DIHYDROOROTATE DEHYDROGENASE B (NAD(+)), ELECTRON TRANSFER SUBUNIT"/>
    <property type="match status" value="1"/>
</dbReference>
<feature type="binding site" evidence="1">
    <location>
        <position position="239"/>
    </location>
    <ligand>
        <name>[2Fe-2S] cluster</name>
        <dbReference type="ChEBI" id="CHEBI:190135"/>
    </ligand>
</feature>
<comment type="caution">
    <text evidence="3">The sequence shown here is derived from an EMBL/GenBank/DDBJ whole genome shotgun (WGS) entry which is preliminary data.</text>
</comment>
<keyword evidence="1" id="KW-0408">Iron</keyword>
<evidence type="ECO:0000259" key="2">
    <source>
        <dbReference type="PROSITE" id="PS51384"/>
    </source>
</evidence>
<dbReference type="Pfam" id="PF10418">
    <property type="entry name" value="DHODB_Fe-S_bind"/>
    <property type="match status" value="1"/>
</dbReference>
<feature type="domain" description="FAD-binding FR-type" evidence="2">
    <location>
        <begin position="5"/>
        <end position="96"/>
    </location>
</feature>
<keyword evidence="1" id="KW-0411">Iron-sulfur</keyword>
<keyword evidence="1" id="KW-0479">Metal-binding</keyword>
<dbReference type="PIRSF" id="PIRSF006816">
    <property type="entry name" value="Cyc3_hyd_g"/>
    <property type="match status" value="1"/>
</dbReference>
<feature type="binding site" evidence="1">
    <location>
        <position position="231"/>
    </location>
    <ligand>
        <name>[2Fe-2S] cluster</name>
        <dbReference type="ChEBI" id="CHEBI:190135"/>
    </ligand>
</feature>
<dbReference type="InterPro" id="IPR017938">
    <property type="entry name" value="Riboflavin_synthase-like_b-brl"/>
</dbReference>
<name>A0A415E7N9_9FIRM</name>
<dbReference type="GO" id="GO:0016491">
    <property type="term" value="F:oxidoreductase activity"/>
    <property type="evidence" value="ECO:0007669"/>
    <property type="project" value="InterPro"/>
</dbReference>
<dbReference type="InterPro" id="IPR050353">
    <property type="entry name" value="PyrK_electron_transfer"/>
</dbReference>
<dbReference type="GO" id="GO:0050660">
    <property type="term" value="F:flavin adenine dinucleotide binding"/>
    <property type="evidence" value="ECO:0007669"/>
    <property type="project" value="InterPro"/>
</dbReference>
<dbReference type="GO" id="GO:0046872">
    <property type="term" value="F:metal ion binding"/>
    <property type="evidence" value="ECO:0007669"/>
    <property type="project" value="UniProtKB-KW"/>
</dbReference>
<keyword evidence="1" id="KW-0001">2Fe-2S</keyword>
<sequence length="263" mass="29652">MNNIVKPIPCEILSVNRESLHEYTYRVKTDIKPEHGQFLQLSIPKIGEAPISVSSFGDGWLEFTIRSVGKVTDEIFRKEAGDTLFLRGAYGKGWPTDQFKGKNVVVITGGTGLAPVKSMLNMFCDQPDFVKSVTLISGFKNEEGIIFKNDLDRWAKHFNTIYTLDKDQKEGWRVGFVSEFISEIPFDQFGEDYEVVIVGPPPMMKFTGLAVVKNGAAEEKIWMSFERKMSCAVGKCGHCRIDETYVCLDGPVFNYTKAKYLVD</sequence>
<dbReference type="PRINTS" id="PR00410">
    <property type="entry name" value="PHEHYDRXLASE"/>
</dbReference>
<dbReference type="RefSeq" id="WP_067540390.1">
    <property type="nucleotide sequence ID" value="NZ_AP025567.1"/>
</dbReference>
<feature type="binding site" evidence="1">
    <location>
        <position position="247"/>
    </location>
    <ligand>
        <name>[2Fe-2S] cluster</name>
        <dbReference type="ChEBI" id="CHEBI:190135"/>
    </ligand>
</feature>
<reference evidence="3 4" key="1">
    <citation type="submission" date="2018-08" db="EMBL/GenBank/DDBJ databases">
        <title>A genome reference for cultivated species of the human gut microbiota.</title>
        <authorList>
            <person name="Zou Y."/>
            <person name="Xue W."/>
            <person name="Luo G."/>
        </authorList>
    </citation>
    <scope>NUCLEOTIDE SEQUENCE [LARGE SCALE GENOMIC DNA]</scope>
    <source>
        <strain evidence="3 4">AM07-24</strain>
    </source>
</reference>
<gene>
    <name evidence="3" type="ORF">DW099_03785</name>
</gene>
<dbReference type="Proteomes" id="UP000284841">
    <property type="component" value="Unassembled WGS sequence"/>
</dbReference>
<evidence type="ECO:0000256" key="1">
    <source>
        <dbReference type="PIRSR" id="PIRSR006816-2"/>
    </source>
</evidence>
<evidence type="ECO:0000313" key="3">
    <source>
        <dbReference type="EMBL" id="RHJ89698.1"/>
    </source>
</evidence>
<dbReference type="STRING" id="1776384.GCA_900086585_03048"/>
<dbReference type="InterPro" id="IPR019480">
    <property type="entry name" value="Dihydroorotate_DH_Fe-S-bd"/>
</dbReference>
<dbReference type="SUPFAM" id="SSF63380">
    <property type="entry name" value="Riboflavin synthase domain-like"/>
    <property type="match status" value="1"/>
</dbReference>
<organism evidence="3 4">
    <name type="scientific">Emergencia timonensis</name>
    <dbReference type="NCBI Taxonomy" id="1776384"/>
    <lineage>
        <taxon>Bacteria</taxon>
        <taxon>Bacillati</taxon>
        <taxon>Bacillota</taxon>
        <taxon>Clostridia</taxon>
        <taxon>Peptostreptococcales</taxon>
        <taxon>Anaerovoracaceae</taxon>
        <taxon>Emergencia</taxon>
    </lineage>
</organism>
<dbReference type="GO" id="GO:0051537">
    <property type="term" value="F:2 iron, 2 sulfur cluster binding"/>
    <property type="evidence" value="ECO:0007669"/>
    <property type="project" value="UniProtKB-KW"/>
</dbReference>
<dbReference type="InterPro" id="IPR012165">
    <property type="entry name" value="Cyt_c3_hydrogenase_gsu"/>
</dbReference>
<protein>
    <submittedName>
        <fullName evidence="3">Anaerobic sulfite reductase subunit AsrB</fullName>
    </submittedName>
</protein>
<dbReference type="SUPFAM" id="SSF52343">
    <property type="entry name" value="Ferredoxin reductase-like, C-terminal NADP-linked domain"/>
    <property type="match status" value="1"/>
</dbReference>
<dbReference type="OrthoDB" id="9796486at2"/>
<accession>A0A415E7N9</accession>
<dbReference type="PROSITE" id="PS51384">
    <property type="entry name" value="FAD_FR"/>
    <property type="match status" value="1"/>
</dbReference>
<dbReference type="GeneID" id="83005363"/>
<dbReference type="GO" id="GO:0006221">
    <property type="term" value="P:pyrimidine nucleotide biosynthetic process"/>
    <property type="evidence" value="ECO:0007669"/>
    <property type="project" value="InterPro"/>
</dbReference>
<dbReference type="InterPro" id="IPR039261">
    <property type="entry name" value="FNR_nucleotide-bd"/>
</dbReference>